<dbReference type="InterPro" id="IPR036640">
    <property type="entry name" value="ABC1_TM_sf"/>
</dbReference>
<dbReference type="GO" id="GO:0140359">
    <property type="term" value="F:ABC-type transporter activity"/>
    <property type="evidence" value="ECO:0007669"/>
    <property type="project" value="InterPro"/>
</dbReference>
<comment type="subcellular location">
    <subcellularLocation>
        <location evidence="1">Cell membrane</location>
        <topology evidence="1">Multi-pass membrane protein</topology>
    </subcellularLocation>
</comment>
<keyword evidence="3 5" id="KW-1133">Transmembrane helix</keyword>
<evidence type="ECO:0000256" key="1">
    <source>
        <dbReference type="ARBA" id="ARBA00004651"/>
    </source>
</evidence>
<feature type="transmembrane region" description="Helical" evidence="5">
    <location>
        <begin position="26"/>
        <end position="45"/>
    </location>
</feature>
<dbReference type="EMBL" id="UATM01000032">
    <property type="protein sequence ID" value="SPY49003.1"/>
    <property type="molecule type" value="Genomic_DNA"/>
</dbReference>
<dbReference type="AlphaFoldDB" id="A0A2X1Y217"/>
<evidence type="ECO:0000313" key="7">
    <source>
        <dbReference type="EMBL" id="SPY49003.1"/>
    </source>
</evidence>
<accession>A0A2X1Y217</accession>
<dbReference type="Proteomes" id="UP000250070">
    <property type="component" value="Unassembled WGS sequence"/>
</dbReference>
<dbReference type="RefSeq" id="WP_236587200.1">
    <property type="nucleotide sequence ID" value="NZ_CP068103.1"/>
</dbReference>
<dbReference type="Pfam" id="PF00664">
    <property type="entry name" value="ABC_membrane"/>
    <property type="match status" value="1"/>
</dbReference>
<reference evidence="7 8" key="1">
    <citation type="submission" date="2018-06" db="EMBL/GenBank/DDBJ databases">
        <authorList>
            <consortium name="Pathogen Informatics"/>
            <person name="Doyle S."/>
        </authorList>
    </citation>
    <scope>NUCLEOTIDE SEQUENCE [LARGE SCALE GENOMIC DNA]</scope>
    <source>
        <strain evidence="7 8">NCTC13076</strain>
    </source>
</reference>
<evidence type="ECO:0000259" key="6">
    <source>
        <dbReference type="PROSITE" id="PS50929"/>
    </source>
</evidence>
<dbReference type="PROSITE" id="PS50929">
    <property type="entry name" value="ABC_TM1F"/>
    <property type="match status" value="1"/>
</dbReference>
<proteinExistence type="predicted"/>
<name>A0A2X1Y217_9FIRM</name>
<dbReference type="GeneID" id="83863210"/>
<evidence type="ECO:0000256" key="2">
    <source>
        <dbReference type="ARBA" id="ARBA00022692"/>
    </source>
</evidence>
<keyword evidence="4 5" id="KW-0472">Membrane</keyword>
<dbReference type="GO" id="GO:0005886">
    <property type="term" value="C:plasma membrane"/>
    <property type="evidence" value="ECO:0007669"/>
    <property type="project" value="UniProtKB-SubCell"/>
</dbReference>
<keyword evidence="2 5" id="KW-0812">Transmembrane</keyword>
<feature type="domain" description="ABC transmembrane type-1" evidence="6">
    <location>
        <begin position="28"/>
        <end position="136"/>
    </location>
</feature>
<gene>
    <name evidence="7" type="ORF">NCTC13076_02099</name>
</gene>
<evidence type="ECO:0000256" key="3">
    <source>
        <dbReference type="ARBA" id="ARBA00022989"/>
    </source>
</evidence>
<dbReference type="SUPFAM" id="SSF90123">
    <property type="entry name" value="ABC transporter transmembrane region"/>
    <property type="match status" value="1"/>
</dbReference>
<dbReference type="InterPro" id="IPR011527">
    <property type="entry name" value="ABC1_TM_dom"/>
</dbReference>
<sequence>MGKDKINHLECIKIAFKMIYEVDKNSFAITIILSIVSGVFPFLVLKLGQTIINIIQIHSTRFDNIIILILIYLSLQFISVIVDNIKNYYLQRLSNEVTYSSMRKVMGKCADLPLKKLEDNKTYDILNRIEQDATLM</sequence>
<evidence type="ECO:0000256" key="5">
    <source>
        <dbReference type="SAM" id="Phobius"/>
    </source>
</evidence>
<organism evidence="7 8">
    <name type="scientific">Peptoniphilus harei</name>
    <dbReference type="NCBI Taxonomy" id="54005"/>
    <lineage>
        <taxon>Bacteria</taxon>
        <taxon>Bacillati</taxon>
        <taxon>Bacillota</taxon>
        <taxon>Tissierellia</taxon>
        <taxon>Tissierellales</taxon>
        <taxon>Peptoniphilaceae</taxon>
        <taxon>Peptoniphilus</taxon>
    </lineage>
</organism>
<dbReference type="GO" id="GO:0005524">
    <property type="term" value="F:ATP binding"/>
    <property type="evidence" value="ECO:0007669"/>
    <property type="project" value="InterPro"/>
</dbReference>
<evidence type="ECO:0000256" key="4">
    <source>
        <dbReference type="ARBA" id="ARBA00023136"/>
    </source>
</evidence>
<protein>
    <submittedName>
        <fullName evidence="7">ABC-type bacteriocin/lantibiotic exporters, contain an N-terminal double-glycine peptidase domain</fullName>
    </submittedName>
</protein>
<feature type="transmembrane region" description="Helical" evidence="5">
    <location>
        <begin position="65"/>
        <end position="82"/>
    </location>
</feature>
<evidence type="ECO:0000313" key="8">
    <source>
        <dbReference type="Proteomes" id="UP000250070"/>
    </source>
</evidence>
<dbReference type="Gene3D" id="1.20.1560.10">
    <property type="entry name" value="ABC transporter type 1, transmembrane domain"/>
    <property type="match status" value="1"/>
</dbReference>